<feature type="signal peptide" evidence="1">
    <location>
        <begin position="1"/>
        <end position="19"/>
    </location>
</feature>
<feature type="chain" id="PRO_5046244567" description="Nuclear transport factor 2 family protein" evidence="1">
    <location>
        <begin position="20"/>
        <end position="303"/>
    </location>
</feature>
<evidence type="ECO:0000313" key="3">
    <source>
        <dbReference type="Proteomes" id="UP001598114"/>
    </source>
</evidence>
<comment type="caution">
    <text evidence="2">The sequence shown here is derived from an EMBL/GenBank/DDBJ whole genome shotgun (WGS) entry which is preliminary data.</text>
</comment>
<dbReference type="Proteomes" id="UP001598114">
    <property type="component" value="Unassembled WGS sequence"/>
</dbReference>
<keyword evidence="1" id="KW-0732">Signal</keyword>
<dbReference type="RefSeq" id="WP_377976993.1">
    <property type="nucleotide sequence ID" value="NZ_JBBKYA010000004.1"/>
</dbReference>
<organism evidence="2 3">
    <name type="scientific">Aquirufa echingensis</name>
    <dbReference type="NCBI Taxonomy" id="3096516"/>
    <lineage>
        <taxon>Bacteria</taxon>
        <taxon>Pseudomonadati</taxon>
        <taxon>Bacteroidota</taxon>
        <taxon>Cytophagia</taxon>
        <taxon>Cytophagales</taxon>
        <taxon>Flectobacillaceae</taxon>
        <taxon>Aquirufa</taxon>
    </lineage>
</organism>
<evidence type="ECO:0000256" key="1">
    <source>
        <dbReference type="SAM" id="SignalP"/>
    </source>
</evidence>
<keyword evidence="3" id="KW-1185">Reference proteome</keyword>
<name>A0ABW6D040_9BACT</name>
<proteinExistence type="predicted"/>
<evidence type="ECO:0000313" key="2">
    <source>
        <dbReference type="EMBL" id="MFD3276555.1"/>
    </source>
</evidence>
<protein>
    <recommendedName>
        <fullName evidence="4">Nuclear transport factor 2 family protein</fullName>
    </recommendedName>
</protein>
<dbReference type="EMBL" id="JBBKYA010000004">
    <property type="protein sequence ID" value="MFD3276555.1"/>
    <property type="molecule type" value="Genomic_DNA"/>
</dbReference>
<sequence length="303" mass="33604">MKKLVLLGALVASVFFVKAQTAGKIFVGDSQGKPFKFGSEKSSNVVLEAVKAYNANNSAAETALWSDEMIKKYAEANQKGHAEYQSVVNKPMAILPLYAEGQKTEVVLLQSTEERIYKNGSKQNLNLFELFQVDKAGKISGFTQYYSIPKTNEYGKTYGGKYIAQKPGSEVDGRPLEFSNRGEVEAIEKLAKAWNAMDVKAFSEVIADEVTIEGFDGSTSKLTKAMIPATFAEFKSLDWKPGLILPFKLQNTDPVSGIIVYSSEKRVLKDGSVWDKDLIEVFRFNLAGKIDQITQFSKEKTKK</sequence>
<dbReference type="Gene3D" id="3.10.450.50">
    <property type="match status" value="1"/>
</dbReference>
<evidence type="ECO:0008006" key="4">
    <source>
        <dbReference type="Google" id="ProtNLM"/>
    </source>
</evidence>
<reference evidence="2 3" key="1">
    <citation type="submission" date="2024-03" db="EMBL/GenBank/DDBJ databases">
        <title>Aquirufa genome sequencing.</title>
        <authorList>
            <person name="Pitt A."/>
            <person name="Hahn M.W."/>
        </authorList>
    </citation>
    <scope>NUCLEOTIDE SEQUENCE [LARGE SCALE GENOMIC DNA]</scope>
    <source>
        <strain evidence="2 3">PLAD-142S6K</strain>
    </source>
</reference>
<accession>A0ABW6D040</accession>
<gene>
    <name evidence="2" type="ORF">SKC38_09980</name>
</gene>